<sequence>MSNTDHNGQGGSDDSWQERLRAILGPQAAEEIIEQMKRQGQDPNAMMAQMMDPANLAMVTNQIQQLLGSSGEGPVNWQMAERVARETITAKNLDRLTAEAGQKARDSLRTASLWLDAATALDPTTGPNMALSRLDWVAHSLPTFRKLLDPVGANVARAFGEIFQSQAEHMPPQLAGMLGDPSEFLGKMMGSVLGVQYGGALAELAVESFGSTDTGVPLLEGSSAVLVPTNIVEMANDVEISNEEVLLYVAVRESAAARLYTRVPWLRPRLIDTIAEIASGFEIDMDSIEEQARGLRDGMALNPGGMPEIDMTRIFVLDLSEEQLDAVARLQLLLSLIEGWVSEVTARAVAPHLPNGVALRELFSRRYATDNPAKHVWVAQLGIELTPRLQREAAAFWAMAEFKKGIDARDAMWAHPDLLPNVDAIEKPEAFFGGETADIEAELDSFLEGLFNDAEQGPAPHEPGYGEALGPEDSAQA</sequence>
<dbReference type="InterPro" id="IPR018766">
    <property type="entry name" value="Zinicin_2"/>
</dbReference>
<dbReference type="PANTHER" id="PTHR39420">
    <property type="match status" value="1"/>
</dbReference>
<dbReference type="AlphaFoldDB" id="A0A7M1QWC0"/>
<protein>
    <submittedName>
        <fullName evidence="1">Zinc-dependent metalloprotease</fullName>
    </submittedName>
</protein>
<reference evidence="1 2" key="1">
    <citation type="submission" date="2020-10" db="EMBL/GenBank/DDBJ databases">
        <title>Trueperella pecoris sp. nov. isolated from bovine and porcine specimens.</title>
        <authorList>
            <person name="Schoenecker L."/>
            <person name="Schnydrig P."/>
            <person name="Brodard I."/>
            <person name="Thomann A."/>
            <person name="Hemphill A."/>
            <person name="Rodriguez-Campos S."/>
            <person name="Perreten V."/>
            <person name="Jores J."/>
            <person name="Kittl S."/>
        </authorList>
    </citation>
    <scope>NUCLEOTIDE SEQUENCE [LARGE SCALE GENOMIC DNA]</scope>
    <source>
        <strain evidence="1 2">15A0121</strain>
    </source>
</reference>
<evidence type="ECO:0000313" key="2">
    <source>
        <dbReference type="Proteomes" id="UP000595053"/>
    </source>
</evidence>
<accession>A0A7M1QWC0</accession>
<dbReference type="EMBL" id="CP063213">
    <property type="protein sequence ID" value="QOR46153.1"/>
    <property type="molecule type" value="Genomic_DNA"/>
</dbReference>
<evidence type="ECO:0000313" key="1">
    <source>
        <dbReference type="EMBL" id="QOR46153.1"/>
    </source>
</evidence>
<dbReference type="NCBIfam" id="TIGR03624">
    <property type="entry name" value="putative hydrolase"/>
    <property type="match status" value="1"/>
</dbReference>
<organism evidence="1 2">
    <name type="scientific">Trueperella pecoris</name>
    <dbReference type="NCBI Taxonomy" id="2733571"/>
    <lineage>
        <taxon>Bacteria</taxon>
        <taxon>Bacillati</taxon>
        <taxon>Actinomycetota</taxon>
        <taxon>Actinomycetes</taxon>
        <taxon>Actinomycetales</taxon>
        <taxon>Actinomycetaceae</taxon>
        <taxon>Trueperella</taxon>
    </lineage>
</organism>
<keyword evidence="2" id="KW-1185">Reference proteome</keyword>
<keyword evidence="1" id="KW-0378">Hydrolase</keyword>
<dbReference type="Gene3D" id="1.20.150.30">
    <property type="entry name" value="Zincin-like metallopeptidase, N-terminal domain"/>
    <property type="match status" value="1"/>
</dbReference>
<dbReference type="GO" id="GO:0006508">
    <property type="term" value="P:proteolysis"/>
    <property type="evidence" value="ECO:0007669"/>
    <property type="project" value="UniProtKB-KW"/>
</dbReference>
<dbReference type="PANTHER" id="PTHR39420:SF2">
    <property type="entry name" value="HYDROLASE"/>
    <property type="match status" value="1"/>
</dbReference>
<keyword evidence="1" id="KW-0482">Metalloprotease</keyword>
<name>A0A7M1QWC0_9ACTO</name>
<proteinExistence type="predicted"/>
<keyword evidence="1" id="KW-0645">Protease</keyword>
<dbReference type="GO" id="GO:0008237">
    <property type="term" value="F:metallopeptidase activity"/>
    <property type="evidence" value="ECO:0007669"/>
    <property type="project" value="UniProtKB-KW"/>
</dbReference>
<dbReference type="SUPFAM" id="SSF55486">
    <property type="entry name" value="Metalloproteases ('zincins'), catalytic domain"/>
    <property type="match status" value="1"/>
</dbReference>
<gene>
    <name evidence="1" type="ORF">INS88_02765</name>
</gene>
<dbReference type="Proteomes" id="UP000595053">
    <property type="component" value="Chromosome"/>
</dbReference>
<dbReference type="InterPro" id="IPR042271">
    <property type="entry name" value="Zinicin_2_N"/>
</dbReference>
<dbReference type="Pfam" id="PF10103">
    <property type="entry name" value="Zincin_2"/>
    <property type="match status" value="1"/>
</dbReference>
<accession>A0A8A5U6P0</accession>
<dbReference type="RefSeq" id="WP_197551502.1">
    <property type="nucleotide sequence ID" value="NZ_CP063213.1"/>
</dbReference>